<evidence type="ECO:0000256" key="3">
    <source>
        <dbReference type="ARBA" id="ARBA00023110"/>
    </source>
</evidence>
<dbReference type="PROSITE" id="PS50059">
    <property type="entry name" value="FKBP_PPIASE"/>
    <property type="match status" value="1"/>
</dbReference>
<dbReference type="PANTHER" id="PTHR43811">
    <property type="entry name" value="FKBP-TYPE PEPTIDYL-PROLYL CIS-TRANS ISOMERASE FKPA"/>
    <property type="match status" value="1"/>
</dbReference>
<keyword evidence="4 5" id="KW-0413">Isomerase</keyword>
<dbReference type="InterPro" id="IPR001179">
    <property type="entry name" value="PPIase_FKBP_dom"/>
</dbReference>
<gene>
    <name evidence="9" type="ORF">Cvel_16534</name>
</gene>
<sequence length="215" mass="23463">MGVSVGYLAVLLFSSKLLASGFSLLQGPPADQKGRNSGKAGDRERGSRRSHISSFHRQMAILVSASALFPSEVEATDSSLEGFLDGPLGTKYKVLKDGTGRYPGKKDRVKIEYTAWLRGFGNSVGKFDTTVGKDPLVVPLDKNYVIDGIEVQVKQMREGETRRIWVPTKAGYADEGVPSYVPRGADLWYELTLDEVLPVGPAKKSKRSRGVLVDE</sequence>
<dbReference type="Pfam" id="PF00254">
    <property type="entry name" value="FKBP_C"/>
    <property type="match status" value="1"/>
</dbReference>
<dbReference type="InterPro" id="IPR046357">
    <property type="entry name" value="PPIase_dom_sf"/>
</dbReference>
<dbReference type="EC" id="5.2.1.8" evidence="2 5"/>
<organism evidence="9">
    <name type="scientific">Chromera velia CCMP2878</name>
    <dbReference type="NCBI Taxonomy" id="1169474"/>
    <lineage>
        <taxon>Eukaryota</taxon>
        <taxon>Sar</taxon>
        <taxon>Alveolata</taxon>
        <taxon>Colpodellida</taxon>
        <taxon>Chromeraceae</taxon>
        <taxon>Chromera</taxon>
    </lineage>
</organism>
<feature type="domain" description="PPIase FKBP-type" evidence="8">
    <location>
        <begin position="106"/>
        <end position="197"/>
    </location>
</feature>
<evidence type="ECO:0000256" key="6">
    <source>
        <dbReference type="SAM" id="MobiDB-lite"/>
    </source>
</evidence>
<evidence type="ECO:0000256" key="1">
    <source>
        <dbReference type="ARBA" id="ARBA00000971"/>
    </source>
</evidence>
<feature type="chain" id="PRO_5005188481" description="peptidylprolyl isomerase" evidence="7">
    <location>
        <begin position="22"/>
        <end position="215"/>
    </location>
</feature>
<comment type="catalytic activity">
    <reaction evidence="1 5">
        <text>[protein]-peptidylproline (omega=180) = [protein]-peptidylproline (omega=0)</text>
        <dbReference type="Rhea" id="RHEA:16237"/>
        <dbReference type="Rhea" id="RHEA-COMP:10747"/>
        <dbReference type="Rhea" id="RHEA-COMP:10748"/>
        <dbReference type="ChEBI" id="CHEBI:83833"/>
        <dbReference type="ChEBI" id="CHEBI:83834"/>
        <dbReference type="EC" id="5.2.1.8"/>
    </reaction>
</comment>
<evidence type="ECO:0000256" key="5">
    <source>
        <dbReference type="PROSITE-ProRule" id="PRU00277"/>
    </source>
</evidence>
<evidence type="ECO:0000256" key="4">
    <source>
        <dbReference type="ARBA" id="ARBA00023235"/>
    </source>
</evidence>
<evidence type="ECO:0000259" key="8">
    <source>
        <dbReference type="PROSITE" id="PS50059"/>
    </source>
</evidence>
<feature type="region of interest" description="Disordered" evidence="6">
    <location>
        <begin position="29"/>
        <end position="52"/>
    </location>
</feature>
<dbReference type="SUPFAM" id="SSF54534">
    <property type="entry name" value="FKBP-like"/>
    <property type="match status" value="1"/>
</dbReference>
<dbReference type="AlphaFoldDB" id="A0A0G4FE01"/>
<dbReference type="PhylomeDB" id="A0A0G4FE01"/>
<keyword evidence="3 5" id="KW-0697">Rotamase</keyword>
<feature type="signal peptide" evidence="7">
    <location>
        <begin position="1"/>
        <end position="21"/>
    </location>
</feature>
<evidence type="ECO:0000256" key="2">
    <source>
        <dbReference type="ARBA" id="ARBA00013194"/>
    </source>
</evidence>
<protein>
    <recommendedName>
        <fullName evidence="2 5">peptidylprolyl isomerase</fullName>
        <ecNumber evidence="2 5">5.2.1.8</ecNumber>
    </recommendedName>
</protein>
<evidence type="ECO:0000313" key="9">
    <source>
        <dbReference type="EMBL" id="CEM11406.1"/>
    </source>
</evidence>
<accession>A0A0G4FE01</accession>
<evidence type="ECO:0000256" key="7">
    <source>
        <dbReference type="SAM" id="SignalP"/>
    </source>
</evidence>
<name>A0A0G4FE01_9ALVE</name>
<dbReference type="EMBL" id="CDMZ01000305">
    <property type="protein sequence ID" value="CEM11406.1"/>
    <property type="molecule type" value="Genomic_DNA"/>
</dbReference>
<dbReference type="PANTHER" id="PTHR43811:SF19">
    <property type="entry name" value="39 KDA FK506-BINDING NUCLEAR PROTEIN"/>
    <property type="match status" value="1"/>
</dbReference>
<reference evidence="9" key="1">
    <citation type="submission" date="2014-11" db="EMBL/GenBank/DDBJ databases">
        <authorList>
            <person name="Otto D Thomas"/>
            <person name="Naeem Raeece"/>
        </authorList>
    </citation>
    <scope>NUCLEOTIDE SEQUENCE</scope>
</reference>
<keyword evidence="7" id="KW-0732">Signal</keyword>
<dbReference type="Gene3D" id="3.10.50.40">
    <property type="match status" value="1"/>
</dbReference>
<dbReference type="VEuPathDB" id="CryptoDB:Cvel_16534"/>
<dbReference type="GO" id="GO:0003755">
    <property type="term" value="F:peptidyl-prolyl cis-trans isomerase activity"/>
    <property type="evidence" value="ECO:0007669"/>
    <property type="project" value="UniProtKB-KW"/>
</dbReference>
<proteinExistence type="predicted"/>